<evidence type="ECO:0000259" key="2">
    <source>
        <dbReference type="Pfam" id="PF20091"/>
    </source>
</evidence>
<protein>
    <recommendedName>
        <fullName evidence="2">Alpha/beta hydrolase domain-containing protein</fullName>
    </recommendedName>
</protein>
<sequence length="526" mass="55359">MLRRCSRAAGLAIGLAAVTLGGPAQARVTRLELASPQPFGTFRAGDYLRFDGRVVGELSPDDHGIPDLDKAQRNEAGRVAYSARIILIAPADPAAGNGTLLVDVPNRGRAYANALYNSPRAVPMLSGDVGVGTGFLQDRGFAVAEIYWELGRGADLPSFVDGEGRRRFVEGVGFAIVRDAADFLAHAAADGAGTRNPLAGTISRTLGTGKSQDGRFLKTFLLDGFNMAEGRRVFDGMHVFVSGAGLLPIMQSGTGPGSSADGTPNFADPDFPGVHDGPLTIGEIVAKVEARGEIPPRMMLLNSTVDYASLRASLGRTGAHGTADLPLPANVRMYDVAGSSHVNVLKADACRLPPGRLDWAPVARATLVRLDQWVARNAAPPETRLMPVEPATGDPAVLQAPRNLPDAVVQVPKRDPDGNPIGGVRLPDIAVPLGIHGGQNAPLTSFTCSLVGTYRPFARVQADGGDGRPSLAERYRDRSDYVNRVHEAARAAEQQGFLLAEDVAVILNAAAEVPIPEPKAEAAPPR</sequence>
<dbReference type="Pfam" id="PF20091">
    <property type="entry name" value="Abhydrolase_10"/>
    <property type="match status" value="1"/>
</dbReference>
<gene>
    <name evidence="3" type="ORF">IFDJLNFL_1536</name>
    <name evidence="4" type="ORF">MTDSW087_02492</name>
</gene>
<feature type="domain" description="Alpha/beta hydrolase" evidence="2">
    <location>
        <begin position="71"/>
        <end position="507"/>
    </location>
</feature>
<organism evidence="4 5">
    <name type="scientific">Methylobacterium dankookense</name>
    <dbReference type="NCBI Taxonomy" id="560405"/>
    <lineage>
        <taxon>Bacteria</taxon>
        <taxon>Pseudomonadati</taxon>
        <taxon>Pseudomonadota</taxon>
        <taxon>Alphaproteobacteria</taxon>
        <taxon>Hyphomicrobiales</taxon>
        <taxon>Methylobacteriaceae</taxon>
        <taxon>Methylobacterium</taxon>
    </lineage>
</organism>
<reference evidence="4 5" key="1">
    <citation type="submission" date="2019-06" db="EMBL/GenBank/DDBJ databases">
        <authorList>
            <person name="Rodrigo-Torres L."/>
            <person name="Arahal R. D."/>
            <person name="Lucena T."/>
        </authorList>
    </citation>
    <scope>NUCLEOTIDE SEQUENCE [LARGE SCALE GENOMIC DNA]</scope>
    <source>
        <strain evidence="4 5">SW08-7</strain>
    </source>
</reference>
<feature type="chain" id="PRO_5021910304" description="Alpha/beta hydrolase domain-containing protein" evidence="1">
    <location>
        <begin position="27"/>
        <end position="526"/>
    </location>
</feature>
<accession>A0A564FXT2</accession>
<proteinExistence type="predicted"/>
<keyword evidence="6" id="KW-1185">Reference proteome</keyword>
<dbReference type="EMBL" id="CABFVH010000013">
    <property type="protein sequence ID" value="VUF12797.1"/>
    <property type="molecule type" value="Genomic_DNA"/>
</dbReference>
<evidence type="ECO:0000313" key="4">
    <source>
        <dbReference type="EMBL" id="VUF12797.1"/>
    </source>
</evidence>
<name>A0A564FXT2_9HYPH</name>
<dbReference type="EMBL" id="BPQI01000035">
    <property type="protein sequence ID" value="GJD55649.1"/>
    <property type="molecule type" value="Genomic_DNA"/>
</dbReference>
<keyword evidence="1" id="KW-0732">Signal</keyword>
<dbReference type="InterPro" id="IPR045394">
    <property type="entry name" value="Abhydrolase_dom"/>
</dbReference>
<dbReference type="AlphaFoldDB" id="A0A564FXT2"/>
<dbReference type="Proteomes" id="UP000401717">
    <property type="component" value="Unassembled WGS sequence"/>
</dbReference>
<dbReference type="Proteomes" id="UP001055303">
    <property type="component" value="Unassembled WGS sequence"/>
</dbReference>
<reference evidence="3" key="2">
    <citation type="journal article" date="2021" name="Front. Microbiol.">
        <title>Comprehensive Comparative Genomics and Phenotyping of Methylobacterium Species.</title>
        <authorList>
            <person name="Alessa O."/>
            <person name="Ogura Y."/>
            <person name="Fujitani Y."/>
            <person name="Takami H."/>
            <person name="Hayashi T."/>
            <person name="Sahin N."/>
            <person name="Tani A."/>
        </authorList>
    </citation>
    <scope>NUCLEOTIDE SEQUENCE</scope>
    <source>
        <strain evidence="3">DSM 22415</strain>
    </source>
</reference>
<reference evidence="3" key="3">
    <citation type="submission" date="2021-08" db="EMBL/GenBank/DDBJ databases">
        <authorList>
            <person name="Tani A."/>
            <person name="Ola A."/>
            <person name="Ogura Y."/>
            <person name="Katsura K."/>
            <person name="Hayashi T."/>
        </authorList>
    </citation>
    <scope>NUCLEOTIDE SEQUENCE</scope>
    <source>
        <strain evidence="3">DSM 22415</strain>
    </source>
</reference>
<evidence type="ECO:0000313" key="5">
    <source>
        <dbReference type="Proteomes" id="UP000401717"/>
    </source>
</evidence>
<dbReference type="OrthoDB" id="9779952at2"/>
<evidence type="ECO:0000313" key="3">
    <source>
        <dbReference type="EMBL" id="GJD55649.1"/>
    </source>
</evidence>
<feature type="signal peptide" evidence="1">
    <location>
        <begin position="1"/>
        <end position="26"/>
    </location>
</feature>
<evidence type="ECO:0000313" key="6">
    <source>
        <dbReference type="Proteomes" id="UP001055303"/>
    </source>
</evidence>
<dbReference type="RefSeq" id="WP_144764255.1">
    <property type="nucleotide sequence ID" value="NZ_BPQI01000035.1"/>
</dbReference>
<evidence type="ECO:0000256" key="1">
    <source>
        <dbReference type="SAM" id="SignalP"/>
    </source>
</evidence>